<evidence type="ECO:0000313" key="2">
    <source>
        <dbReference type="Proteomes" id="UP000789759"/>
    </source>
</evidence>
<protein>
    <submittedName>
        <fullName evidence="1">738_t:CDS:1</fullName>
    </submittedName>
</protein>
<gene>
    <name evidence="1" type="ORF">CPELLU_LOCUS5877</name>
</gene>
<name>A0A9N9BUA4_9GLOM</name>
<dbReference type="EMBL" id="CAJVQA010003507">
    <property type="protein sequence ID" value="CAG8576225.1"/>
    <property type="molecule type" value="Genomic_DNA"/>
</dbReference>
<proteinExistence type="predicted"/>
<dbReference type="PANTHER" id="PTHR45786">
    <property type="entry name" value="DNA BINDING PROTEIN-LIKE"/>
    <property type="match status" value="1"/>
</dbReference>
<keyword evidence="2" id="KW-1185">Reference proteome</keyword>
<sequence>YYDRMSHKIVSETPKERRKRLNHISSERACNTESSKQAEFRAREATRNRNEEQVSICKEAFNILTPSSLNPCISTPKAVVDIQVESLVLNFSVMILLQLLKARIYPWSSCRVAQHNLGSMDRRCKVLLPPLQELPSLLNMLLTRTDPSACLFKKNIRMYNSALAFTSMGAKIDQSITGTSGPYSFHIYDEMYHQHELQNRLNIMPKLDPLILINLQQLLYNINPYSQIFKQAKVAIIMVGNGQEIEPMNRDIILQLHDGGLQRIFELHRAYEPLHYVLMFPRDDDEHAILASKNDQVDTINSTIINQFSENPTEYLSTDTIKDHNETANLYPTEFLNSLSITGLPSHKLILKT</sequence>
<dbReference type="PANTHER" id="PTHR45786:SF74">
    <property type="entry name" value="ATP-DEPENDENT DNA HELICASE"/>
    <property type="match status" value="1"/>
</dbReference>
<dbReference type="OrthoDB" id="1748060at2759"/>
<feature type="non-terminal residue" evidence="1">
    <location>
        <position position="1"/>
    </location>
</feature>
<reference evidence="1" key="1">
    <citation type="submission" date="2021-06" db="EMBL/GenBank/DDBJ databases">
        <authorList>
            <person name="Kallberg Y."/>
            <person name="Tangrot J."/>
            <person name="Rosling A."/>
        </authorList>
    </citation>
    <scope>NUCLEOTIDE SEQUENCE</scope>
    <source>
        <strain evidence="1">FL966</strain>
    </source>
</reference>
<evidence type="ECO:0000313" key="1">
    <source>
        <dbReference type="EMBL" id="CAG8576225.1"/>
    </source>
</evidence>
<feature type="non-terminal residue" evidence="1">
    <location>
        <position position="353"/>
    </location>
</feature>
<accession>A0A9N9BUA4</accession>
<dbReference type="AlphaFoldDB" id="A0A9N9BUA4"/>
<dbReference type="Proteomes" id="UP000789759">
    <property type="component" value="Unassembled WGS sequence"/>
</dbReference>
<comment type="caution">
    <text evidence="1">The sequence shown here is derived from an EMBL/GenBank/DDBJ whole genome shotgun (WGS) entry which is preliminary data.</text>
</comment>
<organism evidence="1 2">
    <name type="scientific">Cetraspora pellucida</name>
    <dbReference type="NCBI Taxonomy" id="1433469"/>
    <lineage>
        <taxon>Eukaryota</taxon>
        <taxon>Fungi</taxon>
        <taxon>Fungi incertae sedis</taxon>
        <taxon>Mucoromycota</taxon>
        <taxon>Glomeromycotina</taxon>
        <taxon>Glomeromycetes</taxon>
        <taxon>Diversisporales</taxon>
        <taxon>Gigasporaceae</taxon>
        <taxon>Cetraspora</taxon>
    </lineage>
</organism>